<accession>Q58PR5</accession>
<keyword evidence="6" id="KW-0812">Transmembrane</keyword>
<feature type="transmembrane region" description="Helical" evidence="6">
    <location>
        <begin position="21"/>
        <end position="42"/>
    </location>
</feature>
<keyword evidence="6" id="KW-0472">Membrane</keyword>
<gene>
    <name evidence="7" type="primary">pufQ</name>
    <name evidence="7" type="ORF">DelRiverFos13D03.23</name>
</gene>
<evidence type="ECO:0000313" key="7">
    <source>
        <dbReference type="EMBL" id="AAX48166.1"/>
    </source>
</evidence>
<keyword evidence="4" id="KW-0149">Chlorophyll biosynthesis</keyword>
<dbReference type="PIRSF" id="PIRSF005825">
    <property type="entry name" value="PufQ"/>
    <property type="match status" value="1"/>
</dbReference>
<evidence type="ECO:0000256" key="5">
    <source>
        <dbReference type="ARBA" id="ARBA00023181"/>
    </source>
</evidence>
<dbReference type="EMBL" id="AY912081">
    <property type="protein sequence ID" value="AAX48166.1"/>
    <property type="molecule type" value="Genomic_DNA"/>
</dbReference>
<evidence type="ECO:0000256" key="4">
    <source>
        <dbReference type="ARBA" id="ARBA00023171"/>
    </source>
</evidence>
<keyword evidence="6" id="KW-1133">Transmembrane helix</keyword>
<evidence type="ECO:0000256" key="2">
    <source>
        <dbReference type="ARBA" id="ARBA00009920"/>
    </source>
</evidence>
<proteinExistence type="inferred from homology"/>
<evidence type="ECO:0000256" key="1">
    <source>
        <dbReference type="ARBA" id="ARBA00003128"/>
    </source>
</evidence>
<comment type="similarity">
    <text evidence="2">Belongs to the PufQ family.</text>
</comment>
<dbReference type="GO" id="GO:0030494">
    <property type="term" value="P:bacteriochlorophyll biosynthetic process"/>
    <property type="evidence" value="ECO:0007669"/>
    <property type="project" value="UniProtKB-KW"/>
</dbReference>
<reference evidence="7" key="1">
    <citation type="journal article" date="2005" name="Environ. Microbiol.">
        <title>Aerobic anoxygenic photosynthesis genes and operons in uncultured bacteria in the Delaware River.</title>
        <authorList>
            <person name="Waidner L.A."/>
            <person name="Kirchman D.L."/>
        </authorList>
    </citation>
    <scope>NUCLEOTIDE SEQUENCE</scope>
</reference>
<dbReference type="InterPro" id="IPR008800">
    <property type="entry name" value="PufQ_cyt-su"/>
</dbReference>
<comment type="function">
    <text evidence="1">Required for bacteriochlorophyll biosynthesis. Directly involved in the assembly of both the B875 and B800-850 pigment-protein complexes.</text>
</comment>
<keyword evidence="3" id="KW-0602">Photosynthesis</keyword>
<dbReference type="Pfam" id="PF05398">
    <property type="entry name" value="PufQ"/>
    <property type="match status" value="1"/>
</dbReference>
<dbReference type="AlphaFoldDB" id="Q58PR5"/>
<protein>
    <submittedName>
        <fullName evidence="7">PufQ-related protein</fullName>
    </submittedName>
</protein>
<sequence>MSDYTANGDLHHAKRVNKAEFTIYFALIVCLAILPHMIGWTYQLIRHASLPRLNPVMRAWKDAQAVTPMIFRG</sequence>
<evidence type="ECO:0000256" key="6">
    <source>
        <dbReference type="SAM" id="Phobius"/>
    </source>
</evidence>
<dbReference type="GO" id="GO:0015979">
    <property type="term" value="P:photosynthesis"/>
    <property type="evidence" value="ECO:0007669"/>
    <property type="project" value="UniProtKB-KW"/>
</dbReference>
<name>Q58PR5_9PROT</name>
<keyword evidence="5" id="KW-0077">Bacteriochlorophyll biosynthesis</keyword>
<evidence type="ECO:0000256" key="3">
    <source>
        <dbReference type="ARBA" id="ARBA00022531"/>
    </source>
</evidence>
<organism evidence="7">
    <name type="scientific">uncultured proteobacterium DelRiverFos13D03</name>
    <dbReference type="NCBI Taxonomy" id="311564"/>
    <lineage>
        <taxon>Bacteria</taxon>
        <taxon>Pseudomonadati</taxon>
        <taxon>Pseudomonadota</taxon>
        <taxon>environmental samples</taxon>
    </lineage>
</organism>